<dbReference type="AlphaFoldDB" id="A0A2X1QLZ9"/>
<proteinExistence type="predicted"/>
<keyword evidence="1" id="KW-1133">Transmembrane helix</keyword>
<feature type="transmembrane region" description="Helical" evidence="1">
    <location>
        <begin position="12"/>
        <end position="33"/>
    </location>
</feature>
<protein>
    <submittedName>
        <fullName evidence="2">Uncharacterized protein</fullName>
    </submittedName>
</protein>
<keyword evidence="1" id="KW-0812">Transmembrane</keyword>
<organism evidence="2 3">
    <name type="scientific">Legionella feeleii</name>
    <dbReference type="NCBI Taxonomy" id="453"/>
    <lineage>
        <taxon>Bacteria</taxon>
        <taxon>Pseudomonadati</taxon>
        <taxon>Pseudomonadota</taxon>
        <taxon>Gammaproteobacteria</taxon>
        <taxon>Legionellales</taxon>
        <taxon>Legionellaceae</taxon>
        <taxon>Legionella</taxon>
    </lineage>
</organism>
<evidence type="ECO:0000256" key="1">
    <source>
        <dbReference type="SAM" id="Phobius"/>
    </source>
</evidence>
<sequence>MLRMSLSYSRIALRVLLSVVYVHNFLALGVFALNCIISRHGWIEPFETSQVQH</sequence>
<name>A0A2X1QLZ9_9GAMM</name>
<keyword evidence="1" id="KW-0472">Membrane</keyword>
<gene>
    <name evidence="2" type="ORF">NCTC12022_00546</name>
</gene>
<dbReference type="EMBL" id="UASS01000003">
    <property type="protein sequence ID" value="SPX59835.1"/>
    <property type="molecule type" value="Genomic_DNA"/>
</dbReference>
<evidence type="ECO:0000313" key="3">
    <source>
        <dbReference type="Proteomes" id="UP000251942"/>
    </source>
</evidence>
<dbReference type="Proteomes" id="UP000251942">
    <property type="component" value="Unassembled WGS sequence"/>
</dbReference>
<evidence type="ECO:0000313" key="2">
    <source>
        <dbReference type="EMBL" id="SPX59835.1"/>
    </source>
</evidence>
<accession>A0A2X1QLZ9</accession>
<reference evidence="2 3" key="1">
    <citation type="submission" date="2018-06" db="EMBL/GenBank/DDBJ databases">
        <authorList>
            <consortium name="Pathogen Informatics"/>
            <person name="Doyle S."/>
        </authorList>
    </citation>
    <scope>NUCLEOTIDE SEQUENCE [LARGE SCALE GENOMIC DNA]</scope>
    <source>
        <strain evidence="2 3">NCTC12022</strain>
    </source>
</reference>